<dbReference type="GO" id="GO:0045944">
    <property type="term" value="P:positive regulation of transcription by RNA polymerase II"/>
    <property type="evidence" value="ECO:0007669"/>
    <property type="project" value="TreeGrafter"/>
</dbReference>
<dbReference type="InterPro" id="IPR007219">
    <property type="entry name" value="XnlR_reg_dom"/>
</dbReference>
<evidence type="ECO:0000256" key="3">
    <source>
        <dbReference type="ARBA" id="ARBA00023015"/>
    </source>
</evidence>
<dbReference type="CDD" id="cd00067">
    <property type="entry name" value="GAL4"/>
    <property type="match status" value="1"/>
</dbReference>
<dbReference type="GO" id="GO:0008270">
    <property type="term" value="F:zinc ion binding"/>
    <property type="evidence" value="ECO:0007669"/>
    <property type="project" value="InterPro"/>
</dbReference>
<dbReference type="InterPro" id="IPR051711">
    <property type="entry name" value="Stress_Response_Reg"/>
</dbReference>
<feature type="region of interest" description="Disordered" evidence="7">
    <location>
        <begin position="1"/>
        <end position="38"/>
    </location>
</feature>
<dbReference type="SUPFAM" id="SSF57701">
    <property type="entry name" value="Zn2/Cys6 DNA-binding domain"/>
    <property type="match status" value="1"/>
</dbReference>
<dbReference type="PROSITE" id="PS50048">
    <property type="entry name" value="ZN2_CY6_FUNGAL_2"/>
    <property type="match status" value="1"/>
</dbReference>
<keyword evidence="3" id="KW-0805">Transcription regulation</keyword>
<keyword evidence="10" id="KW-1185">Reference proteome</keyword>
<keyword evidence="6" id="KW-0539">Nucleus</keyword>
<dbReference type="CDD" id="cd12148">
    <property type="entry name" value="fungal_TF_MHR"/>
    <property type="match status" value="1"/>
</dbReference>
<dbReference type="PROSITE" id="PS00463">
    <property type="entry name" value="ZN2_CY6_FUNGAL_1"/>
    <property type="match status" value="1"/>
</dbReference>
<evidence type="ECO:0000313" key="10">
    <source>
        <dbReference type="Proteomes" id="UP000770015"/>
    </source>
</evidence>
<feature type="compositionally biased region" description="Polar residues" evidence="7">
    <location>
        <begin position="95"/>
        <end position="111"/>
    </location>
</feature>
<evidence type="ECO:0000256" key="7">
    <source>
        <dbReference type="SAM" id="MobiDB-lite"/>
    </source>
</evidence>
<dbReference type="GO" id="GO:0043565">
    <property type="term" value="F:sequence-specific DNA binding"/>
    <property type="evidence" value="ECO:0007669"/>
    <property type="project" value="TreeGrafter"/>
</dbReference>
<feature type="domain" description="Zn(2)-C6 fungal-type" evidence="8">
    <location>
        <begin position="41"/>
        <end position="70"/>
    </location>
</feature>
<evidence type="ECO:0000256" key="2">
    <source>
        <dbReference type="ARBA" id="ARBA00022723"/>
    </source>
</evidence>
<dbReference type="Pfam" id="PF04082">
    <property type="entry name" value="Fungal_trans"/>
    <property type="match status" value="1"/>
</dbReference>
<dbReference type="InterPro" id="IPR001138">
    <property type="entry name" value="Zn2Cys6_DnaBD"/>
</dbReference>
<dbReference type="SMART" id="SM00066">
    <property type="entry name" value="GAL4"/>
    <property type="match status" value="1"/>
</dbReference>
<dbReference type="Pfam" id="PF00172">
    <property type="entry name" value="Zn_clus"/>
    <property type="match status" value="1"/>
</dbReference>
<dbReference type="Gene3D" id="4.10.240.10">
    <property type="entry name" value="Zn(2)-C6 fungal-type DNA-binding domain"/>
    <property type="match status" value="1"/>
</dbReference>
<dbReference type="OrthoDB" id="3990906at2759"/>
<feature type="region of interest" description="Disordered" evidence="7">
    <location>
        <begin position="92"/>
        <end position="111"/>
    </location>
</feature>
<evidence type="ECO:0000313" key="9">
    <source>
        <dbReference type="EMBL" id="KAH6665842.1"/>
    </source>
</evidence>
<dbReference type="PANTHER" id="PTHR47540">
    <property type="entry name" value="THIAMINE REPRESSIBLE GENES REGULATORY PROTEIN THI5"/>
    <property type="match status" value="1"/>
</dbReference>
<gene>
    <name evidence="9" type="ORF">F5X68DRAFT_217288</name>
</gene>
<dbReference type="EMBL" id="JAGSXJ010000037">
    <property type="protein sequence ID" value="KAH6665842.1"/>
    <property type="molecule type" value="Genomic_DNA"/>
</dbReference>
<proteinExistence type="predicted"/>
<dbReference type="Proteomes" id="UP000770015">
    <property type="component" value="Unassembled WGS sequence"/>
</dbReference>
<dbReference type="SMART" id="SM00906">
    <property type="entry name" value="Fungal_trans"/>
    <property type="match status" value="1"/>
</dbReference>
<keyword evidence="2" id="KW-0479">Metal-binding</keyword>
<sequence>MPRRPKTRRDDPRPPMDSASDFRLSASGREGDRVSKRSTNACVRCRRQKIKCSGAQPCANCIKRRFTCEFDQRDQKVLVIKGYLDDLEQAVRASGSASQEPGEQQRPQSAQDDAMFDVGAQEPQGGHQPATYATPRSEDRGSASRRRASRSPDSGEPREPIEPASSHVENPLSLRHPEFTFSSSGNTYYLGTSSNWSFTRRVLLLANEHVNSTPLTSQTLLFDGIVYDIDWEELSSSQAEPALPTLDHAIYLINSVKFHCCQQFHLFDEEEFMEACHRFYADKEPDPAQTGGLWYLHFCLIVALGKALLSRPTRGKLPSGHEFFRYVMRKLPSMGILSRHPLTAIELLSCAALYLQCIDHRHHANLLIGDAMRIALFQGLHTGMPLTVLGDRYVERCRRIWWTVYVLDRETTSLMGLPISVQDDDIDCAMPNFGGSTQRAAALDMKVELCRILAKINKRLYGKSGSLHCKYLARAKEILEKIADVADELQAAFPLRPSESMSGISRISSHLHLLHHRCITIVTRPLLFYLLKLRFSSPDDYFSTYEPMTTVRNLVQMCMDSSQQMIAILDVLQDQGLLECFISHDLEAVFVATTNLLLGPAVDTQYVTTSPAWLRKAYAVLDDMVEHGNRIAEYRKNELLQVDSLLRYAVSGASPHFITAGVPGGDGVASTDFFDPVAAMDDIFDTGITREQIMGVADAIGDADVAWMCDTIIDQSEW</sequence>
<dbReference type="GO" id="GO:0006351">
    <property type="term" value="P:DNA-templated transcription"/>
    <property type="evidence" value="ECO:0007669"/>
    <property type="project" value="InterPro"/>
</dbReference>
<keyword evidence="5" id="KW-0804">Transcription</keyword>
<keyword evidence="4" id="KW-0238">DNA-binding</keyword>
<comment type="subcellular location">
    <subcellularLocation>
        <location evidence="1">Nucleus</location>
    </subcellularLocation>
</comment>
<reference evidence="9" key="1">
    <citation type="journal article" date="2021" name="Nat. Commun.">
        <title>Genetic determinants of endophytism in the Arabidopsis root mycobiome.</title>
        <authorList>
            <person name="Mesny F."/>
            <person name="Miyauchi S."/>
            <person name="Thiergart T."/>
            <person name="Pickel B."/>
            <person name="Atanasova L."/>
            <person name="Karlsson M."/>
            <person name="Huettel B."/>
            <person name="Barry K.W."/>
            <person name="Haridas S."/>
            <person name="Chen C."/>
            <person name="Bauer D."/>
            <person name="Andreopoulos W."/>
            <person name="Pangilinan J."/>
            <person name="LaButti K."/>
            <person name="Riley R."/>
            <person name="Lipzen A."/>
            <person name="Clum A."/>
            <person name="Drula E."/>
            <person name="Henrissat B."/>
            <person name="Kohler A."/>
            <person name="Grigoriev I.V."/>
            <person name="Martin F.M."/>
            <person name="Hacquard S."/>
        </authorList>
    </citation>
    <scope>NUCLEOTIDE SEQUENCE</scope>
    <source>
        <strain evidence="9">MPI-SDFR-AT-0117</strain>
    </source>
</reference>
<evidence type="ECO:0000256" key="4">
    <source>
        <dbReference type="ARBA" id="ARBA00023125"/>
    </source>
</evidence>
<feature type="region of interest" description="Disordered" evidence="7">
    <location>
        <begin position="119"/>
        <end position="170"/>
    </location>
</feature>
<dbReference type="PANTHER" id="PTHR47540:SF6">
    <property type="entry name" value="ZN(II)2CYS6 TRANSCRIPTION FACTOR (EUROFUNG)"/>
    <property type="match status" value="1"/>
</dbReference>
<organism evidence="9 10">
    <name type="scientific">Plectosphaerella plurivora</name>
    <dbReference type="NCBI Taxonomy" id="936078"/>
    <lineage>
        <taxon>Eukaryota</taxon>
        <taxon>Fungi</taxon>
        <taxon>Dikarya</taxon>
        <taxon>Ascomycota</taxon>
        <taxon>Pezizomycotina</taxon>
        <taxon>Sordariomycetes</taxon>
        <taxon>Hypocreomycetidae</taxon>
        <taxon>Glomerellales</taxon>
        <taxon>Plectosphaerellaceae</taxon>
        <taxon>Plectosphaerella</taxon>
    </lineage>
</organism>
<dbReference type="GO" id="GO:0005634">
    <property type="term" value="C:nucleus"/>
    <property type="evidence" value="ECO:0007669"/>
    <property type="project" value="UniProtKB-SubCell"/>
</dbReference>
<evidence type="ECO:0000259" key="8">
    <source>
        <dbReference type="PROSITE" id="PS50048"/>
    </source>
</evidence>
<evidence type="ECO:0000256" key="6">
    <source>
        <dbReference type="ARBA" id="ARBA00023242"/>
    </source>
</evidence>
<evidence type="ECO:0000256" key="1">
    <source>
        <dbReference type="ARBA" id="ARBA00004123"/>
    </source>
</evidence>
<dbReference type="InterPro" id="IPR036864">
    <property type="entry name" value="Zn2-C6_fun-type_DNA-bd_sf"/>
</dbReference>
<protein>
    <submittedName>
        <fullName evidence="9">Fungal-specific transcription factor domain-containing protein</fullName>
    </submittedName>
</protein>
<name>A0A9P8V1C5_9PEZI</name>
<dbReference type="GO" id="GO:0000981">
    <property type="term" value="F:DNA-binding transcription factor activity, RNA polymerase II-specific"/>
    <property type="evidence" value="ECO:0007669"/>
    <property type="project" value="InterPro"/>
</dbReference>
<accession>A0A9P8V1C5</accession>
<evidence type="ECO:0000256" key="5">
    <source>
        <dbReference type="ARBA" id="ARBA00023163"/>
    </source>
</evidence>
<comment type="caution">
    <text evidence="9">The sequence shown here is derived from an EMBL/GenBank/DDBJ whole genome shotgun (WGS) entry which is preliminary data.</text>
</comment>
<dbReference type="AlphaFoldDB" id="A0A9P8V1C5"/>